<keyword evidence="5" id="KW-0539">Nucleus</keyword>
<sequence length="93" mass="10844">MYIVYKEQSYYKCTSQKCTVMKRVERPFEHPSSAVITSYEGQHNHRPTTLQGNAARLLSRLSTPQELFGQILPNNQAHPNSFYVSHFTPYHQQ</sequence>
<dbReference type="GO" id="GO:0043565">
    <property type="term" value="F:sequence-specific DNA binding"/>
    <property type="evidence" value="ECO:0007669"/>
    <property type="project" value="InterPro"/>
</dbReference>
<dbReference type="SUPFAM" id="SSF118290">
    <property type="entry name" value="WRKY DNA-binding domain"/>
    <property type="match status" value="1"/>
</dbReference>
<dbReference type="InterPro" id="IPR003657">
    <property type="entry name" value="WRKY_dom"/>
</dbReference>
<dbReference type="Pfam" id="PF03106">
    <property type="entry name" value="WRKY"/>
    <property type="match status" value="1"/>
</dbReference>
<dbReference type="PANTHER" id="PTHR31221">
    <property type="entry name" value="WRKY TRANSCRIPTION FACTOR PROTEIN 1-RELATED"/>
    <property type="match status" value="1"/>
</dbReference>
<evidence type="ECO:0000259" key="6">
    <source>
        <dbReference type="PROSITE" id="PS50811"/>
    </source>
</evidence>
<dbReference type="Proteomes" id="UP001188597">
    <property type="component" value="Unassembled WGS sequence"/>
</dbReference>
<dbReference type="GO" id="GO:0005634">
    <property type="term" value="C:nucleus"/>
    <property type="evidence" value="ECO:0007669"/>
    <property type="project" value="UniProtKB-SubCell"/>
</dbReference>
<organism evidence="7 8">
    <name type="scientific">Escallonia herrerae</name>
    <dbReference type="NCBI Taxonomy" id="1293975"/>
    <lineage>
        <taxon>Eukaryota</taxon>
        <taxon>Viridiplantae</taxon>
        <taxon>Streptophyta</taxon>
        <taxon>Embryophyta</taxon>
        <taxon>Tracheophyta</taxon>
        <taxon>Spermatophyta</taxon>
        <taxon>Magnoliopsida</taxon>
        <taxon>eudicotyledons</taxon>
        <taxon>Gunneridae</taxon>
        <taxon>Pentapetalae</taxon>
        <taxon>asterids</taxon>
        <taxon>campanulids</taxon>
        <taxon>Escalloniales</taxon>
        <taxon>Escalloniaceae</taxon>
        <taxon>Escallonia</taxon>
    </lineage>
</organism>
<gene>
    <name evidence="7" type="ORF">RJ639_043447</name>
</gene>
<dbReference type="Gene3D" id="2.20.25.80">
    <property type="entry name" value="WRKY domain"/>
    <property type="match status" value="1"/>
</dbReference>
<keyword evidence="2" id="KW-0805">Transcription regulation</keyword>
<comment type="caution">
    <text evidence="7">The sequence shown here is derived from an EMBL/GenBank/DDBJ whole genome shotgun (WGS) entry which is preliminary data.</text>
</comment>
<evidence type="ECO:0000313" key="7">
    <source>
        <dbReference type="EMBL" id="KAK3023366.1"/>
    </source>
</evidence>
<dbReference type="InterPro" id="IPR044810">
    <property type="entry name" value="WRKY_plant"/>
</dbReference>
<dbReference type="InterPro" id="IPR036576">
    <property type="entry name" value="WRKY_dom_sf"/>
</dbReference>
<dbReference type="SMART" id="SM00774">
    <property type="entry name" value="WRKY"/>
    <property type="match status" value="1"/>
</dbReference>
<proteinExistence type="predicted"/>
<feature type="domain" description="WRKY" evidence="6">
    <location>
        <begin position="8"/>
        <end position="48"/>
    </location>
</feature>
<protein>
    <recommendedName>
        <fullName evidence="6">WRKY domain-containing protein</fullName>
    </recommendedName>
</protein>
<keyword evidence="3" id="KW-0238">DNA-binding</keyword>
<dbReference type="EMBL" id="JAVXUP010000660">
    <property type="protein sequence ID" value="KAK3023366.1"/>
    <property type="molecule type" value="Genomic_DNA"/>
</dbReference>
<dbReference type="AlphaFoldDB" id="A0AA88W991"/>
<comment type="subcellular location">
    <subcellularLocation>
        <location evidence="1">Nucleus</location>
    </subcellularLocation>
</comment>
<evidence type="ECO:0000256" key="5">
    <source>
        <dbReference type="ARBA" id="ARBA00023242"/>
    </source>
</evidence>
<evidence type="ECO:0000256" key="1">
    <source>
        <dbReference type="ARBA" id="ARBA00004123"/>
    </source>
</evidence>
<dbReference type="PROSITE" id="PS50811">
    <property type="entry name" value="WRKY"/>
    <property type="match status" value="1"/>
</dbReference>
<accession>A0AA88W991</accession>
<evidence type="ECO:0000256" key="4">
    <source>
        <dbReference type="ARBA" id="ARBA00023163"/>
    </source>
</evidence>
<name>A0AA88W991_9ASTE</name>
<evidence type="ECO:0000256" key="3">
    <source>
        <dbReference type="ARBA" id="ARBA00023125"/>
    </source>
</evidence>
<keyword evidence="8" id="KW-1185">Reference proteome</keyword>
<keyword evidence="4" id="KW-0804">Transcription</keyword>
<dbReference type="GO" id="GO:0003700">
    <property type="term" value="F:DNA-binding transcription factor activity"/>
    <property type="evidence" value="ECO:0007669"/>
    <property type="project" value="InterPro"/>
</dbReference>
<evidence type="ECO:0000313" key="8">
    <source>
        <dbReference type="Proteomes" id="UP001188597"/>
    </source>
</evidence>
<evidence type="ECO:0000256" key="2">
    <source>
        <dbReference type="ARBA" id="ARBA00023015"/>
    </source>
</evidence>
<dbReference type="PANTHER" id="PTHR31221:SF358">
    <property type="entry name" value="WRKY TRANSCRIPTION FACTOR 71"/>
    <property type="match status" value="1"/>
</dbReference>
<reference evidence="7" key="1">
    <citation type="submission" date="2022-12" db="EMBL/GenBank/DDBJ databases">
        <title>Draft genome assemblies for two species of Escallonia (Escalloniales).</title>
        <authorList>
            <person name="Chanderbali A."/>
            <person name="Dervinis C."/>
            <person name="Anghel I."/>
            <person name="Soltis D."/>
            <person name="Soltis P."/>
            <person name="Zapata F."/>
        </authorList>
    </citation>
    <scope>NUCLEOTIDE SEQUENCE</scope>
    <source>
        <strain evidence="7">UCBG64.0493</strain>
        <tissue evidence="7">Leaf</tissue>
    </source>
</reference>